<gene>
    <name evidence="10" type="ORF">Q4Q35_07250</name>
</gene>
<organism evidence="10 11">
    <name type="scientific">Flavivirga aquimarina</name>
    <dbReference type="NCBI Taxonomy" id="2027862"/>
    <lineage>
        <taxon>Bacteria</taxon>
        <taxon>Pseudomonadati</taxon>
        <taxon>Bacteroidota</taxon>
        <taxon>Flavobacteriia</taxon>
        <taxon>Flavobacteriales</taxon>
        <taxon>Flavobacteriaceae</taxon>
        <taxon>Flavivirga</taxon>
    </lineage>
</organism>
<evidence type="ECO:0000256" key="5">
    <source>
        <dbReference type="ARBA" id="ARBA00022729"/>
    </source>
</evidence>
<keyword evidence="5" id="KW-0732">Signal</keyword>
<evidence type="ECO:0000256" key="3">
    <source>
        <dbReference type="ARBA" id="ARBA00011233"/>
    </source>
</evidence>
<dbReference type="Pfam" id="PF22633">
    <property type="entry name" value="F5_F8_type_C_2"/>
    <property type="match status" value="1"/>
</dbReference>
<dbReference type="Pfam" id="PF18962">
    <property type="entry name" value="Por_Secre_tail"/>
    <property type="match status" value="1"/>
</dbReference>
<feature type="domain" description="Fucolectin tachylectin-4 pentraxin-1" evidence="9">
    <location>
        <begin position="633"/>
        <end position="771"/>
    </location>
</feature>
<dbReference type="EMBL" id="JAUOEK010000082">
    <property type="protein sequence ID" value="MDO5969598.1"/>
    <property type="molecule type" value="Genomic_DNA"/>
</dbReference>
<dbReference type="InterPro" id="IPR008979">
    <property type="entry name" value="Galactose-bd-like_sf"/>
</dbReference>
<evidence type="ECO:0000256" key="7">
    <source>
        <dbReference type="ARBA" id="ARBA00022837"/>
    </source>
</evidence>
<keyword evidence="8" id="KW-1015">Disulfide bond</keyword>
<comment type="subunit">
    <text evidence="3">Homotrimer.</text>
</comment>
<accession>A0ABT8W8Y8</accession>
<reference evidence="10" key="1">
    <citation type="submission" date="2023-07" db="EMBL/GenBank/DDBJ databases">
        <title>Two novel species in the genus Flavivirga.</title>
        <authorList>
            <person name="Kwon K."/>
        </authorList>
    </citation>
    <scope>NUCLEOTIDE SEQUENCE</scope>
    <source>
        <strain evidence="10">KCTC 52353</strain>
    </source>
</reference>
<keyword evidence="4" id="KW-0479">Metal-binding</keyword>
<dbReference type="SUPFAM" id="SSF53474">
    <property type="entry name" value="alpha/beta-Hydrolases"/>
    <property type="match status" value="1"/>
</dbReference>
<evidence type="ECO:0000256" key="6">
    <source>
        <dbReference type="ARBA" id="ARBA00022734"/>
    </source>
</evidence>
<evidence type="ECO:0000256" key="4">
    <source>
        <dbReference type="ARBA" id="ARBA00022723"/>
    </source>
</evidence>
<evidence type="ECO:0000256" key="1">
    <source>
        <dbReference type="ARBA" id="ARBA00002219"/>
    </source>
</evidence>
<keyword evidence="11" id="KW-1185">Reference proteome</keyword>
<dbReference type="Gene3D" id="3.40.50.1820">
    <property type="entry name" value="alpha/beta hydrolase"/>
    <property type="match status" value="1"/>
</dbReference>
<name>A0ABT8W8Y8_9FLAO</name>
<dbReference type="InterPro" id="IPR006585">
    <property type="entry name" value="FTP1"/>
</dbReference>
<dbReference type="Pfam" id="PF05448">
    <property type="entry name" value="AXE1"/>
    <property type="match status" value="1"/>
</dbReference>
<dbReference type="PANTHER" id="PTHR45713">
    <property type="entry name" value="FTP DOMAIN-CONTAINING PROTEIN"/>
    <property type="match status" value="1"/>
</dbReference>
<dbReference type="RefSeq" id="WP_303277295.1">
    <property type="nucleotide sequence ID" value="NZ_JAUOEK010000082.1"/>
</dbReference>
<comment type="function">
    <text evidence="1">Acts as a defensive agent. Recognizes blood group fucosylated oligosaccharides including A, B, H and Lewis B-type antigens. Does not recognize Lewis A antigen and has low affinity for monovalent haptens.</text>
</comment>
<keyword evidence="6" id="KW-0430">Lectin</keyword>
<evidence type="ECO:0000256" key="2">
    <source>
        <dbReference type="ARBA" id="ARBA00010147"/>
    </source>
</evidence>
<dbReference type="Proteomes" id="UP001176883">
    <property type="component" value="Unassembled WGS sequence"/>
</dbReference>
<comment type="caution">
    <text evidence="10">The sequence shown here is derived from an EMBL/GenBank/DDBJ whole genome shotgun (WGS) entry which is preliminary data.</text>
</comment>
<evidence type="ECO:0000256" key="8">
    <source>
        <dbReference type="ARBA" id="ARBA00023157"/>
    </source>
</evidence>
<dbReference type="PANTHER" id="PTHR45713:SF6">
    <property type="entry name" value="F5_8 TYPE C DOMAIN-CONTAINING PROTEIN"/>
    <property type="match status" value="1"/>
</dbReference>
<dbReference type="Gene3D" id="2.60.120.260">
    <property type="entry name" value="Galactose-binding domain-like"/>
    <property type="match status" value="1"/>
</dbReference>
<proteinExistence type="inferred from homology"/>
<protein>
    <submittedName>
        <fullName evidence="10">T9SS type A sorting domain-containing protein</fullName>
    </submittedName>
</protein>
<dbReference type="SMART" id="SM00607">
    <property type="entry name" value="FTP"/>
    <property type="match status" value="1"/>
</dbReference>
<comment type="similarity">
    <text evidence="2">Belongs to the fucolectin family.</text>
</comment>
<dbReference type="InterPro" id="IPR051941">
    <property type="entry name" value="BG_Antigen-Binding_Lectin"/>
</dbReference>
<sequence>MIKNIIQFIAIVLFCTPINSQTSGPEFIKNSLTASGVYNAPNFEFTTAYDSYNTSTAAGTIKGMFFDGLPYSKALNTENKTKVFCWYGEPEGLVEGEKVPAVILIHGGGGRAYTAWVDKWINKGYIAIALSLRGTVPDDSETWTYGGPSQEYFFSDNDEALGDQWFYHAIANAMLANSLLRDTNFTSHVDTNHIGVTGISWGGINNTVLAGIDERLDFIIPVYGCGYLFDSPIYSNQLSRMTSTAQNFYLENWEPSLYAPLHTAPMLFVNGNKDLQFTLNVFTETFEASASPDKYLRIEDVMPHGHAAGWTPEEIYDFANYITGFDSSILKPVEFTSETIDENLELNYNYNYEGALTSAILYYCTDVREWGKFDEEFEWKTINATITEGVNSGNIVASLPEAAQVYYINVNTTDGLMYSSAMKYNGNIDETETPIIETDYSWLDYTELPAFIGINKYRDVGGVYTENHDLSLDAEITANGSTSNIANKFIKTAGDYKFAQIDYNFTDGTIENSSVTFVLNALFKPETIDEINILDEKSRSVTLFLKNAAGDNTDTVNQISKTAYFTQTNTWEELSFTFTDDNLSDYDRMYIMFAKDYTNPIDEDGLTLDEDLVYYFDELKSDVKCELCEEIAPKNLALNGTARQSSTLHDGVASGAIDDNTNGAYSDGSVTHTASETNAYWQVTLDDTYNIGDINIFGRTDSCCLTRLSNFTVLVYDESTRNFAKVVNSYPDPSITVNANGAAGNIIRVRSNTGASLSLAEVQVFESSSSSALKTKTKVDSNQEITPFIYPNPVKTSFQLNTINIQGVRIYNISGQQVKHFNKPQSSYSVSDLNSGIYFVKISTPEKLIINKLIKK</sequence>
<dbReference type="InterPro" id="IPR029058">
    <property type="entry name" value="AB_hydrolase_fold"/>
</dbReference>
<evidence type="ECO:0000313" key="10">
    <source>
        <dbReference type="EMBL" id="MDO5969598.1"/>
    </source>
</evidence>
<evidence type="ECO:0000313" key="11">
    <source>
        <dbReference type="Proteomes" id="UP001176883"/>
    </source>
</evidence>
<dbReference type="SUPFAM" id="SSF49785">
    <property type="entry name" value="Galactose-binding domain-like"/>
    <property type="match status" value="1"/>
</dbReference>
<dbReference type="NCBIfam" id="TIGR04183">
    <property type="entry name" value="Por_Secre_tail"/>
    <property type="match status" value="1"/>
</dbReference>
<keyword evidence="7" id="KW-0106">Calcium</keyword>
<evidence type="ECO:0000259" key="9">
    <source>
        <dbReference type="SMART" id="SM00607"/>
    </source>
</evidence>
<dbReference type="InterPro" id="IPR026444">
    <property type="entry name" value="Secre_tail"/>
</dbReference>
<dbReference type="InterPro" id="IPR008391">
    <property type="entry name" value="AXE1_dom"/>
</dbReference>